<gene>
    <name evidence="2" type="ORF">UW49_C0008G0020</name>
</gene>
<protein>
    <submittedName>
        <fullName evidence="2">Uncharacterized protein</fullName>
    </submittedName>
</protein>
<dbReference type="Proteomes" id="UP000033977">
    <property type="component" value="Unassembled WGS sequence"/>
</dbReference>
<evidence type="ECO:0000313" key="3">
    <source>
        <dbReference type="Proteomes" id="UP000033977"/>
    </source>
</evidence>
<organism evidence="2 3">
    <name type="scientific">Candidatus Giovannonibacteria bacterium GW2011_GWB1_44_23</name>
    <dbReference type="NCBI Taxonomy" id="1618652"/>
    <lineage>
        <taxon>Bacteria</taxon>
        <taxon>Candidatus Giovannoniibacteriota</taxon>
    </lineage>
</organism>
<evidence type="ECO:0000256" key="1">
    <source>
        <dbReference type="SAM" id="Phobius"/>
    </source>
</evidence>
<feature type="transmembrane region" description="Helical" evidence="1">
    <location>
        <begin position="84"/>
        <end position="101"/>
    </location>
</feature>
<dbReference type="AlphaFoldDB" id="A0A0G1IE04"/>
<comment type="caution">
    <text evidence="2">The sequence shown here is derived from an EMBL/GenBank/DDBJ whole genome shotgun (WGS) entry which is preliminary data.</text>
</comment>
<accession>A0A0G1IE04</accession>
<keyword evidence="1" id="KW-0472">Membrane</keyword>
<keyword evidence="1" id="KW-1133">Transmembrane helix</keyword>
<keyword evidence="1" id="KW-0812">Transmembrane</keyword>
<dbReference type="EMBL" id="LCIN01000008">
    <property type="protein sequence ID" value="KKT57058.1"/>
    <property type="molecule type" value="Genomic_DNA"/>
</dbReference>
<feature type="transmembrane region" description="Helical" evidence="1">
    <location>
        <begin position="40"/>
        <end position="63"/>
    </location>
</feature>
<proteinExistence type="predicted"/>
<feature type="transmembrane region" description="Helical" evidence="1">
    <location>
        <begin position="7"/>
        <end position="28"/>
    </location>
</feature>
<sequence length="102" mass="11769">MKKFLPFFGILLCLTGGILLAYSSAWYFSKTHTDPNTNNLTFGLVPIFFIGIALVYFLLKMFFPEFISNEEHRAVFKPATRKRWIILIIIIFVILSYLAGVE</sequence>
<name>A0A0G1IE04_9BACT</name>
<evidence type="ECO:0000313" key="2">
    <source>
        <dbReference type="EMBL" id="KKT57058.1"/>
    </source>
</evidence>
<reference evidence="2 3" key="1">
    <citation type="journal article" date="2015" name="Nature">
        <title>rRNA introns, odd ribosomes, and small enigmatic genomes across a large radiation of phyla.</title>
        <authorList>
            <person name="Brown C.T."/>
            <person name="Hug L.A."/>
            <person name="Thomas B.C."/>
            <person name="Sharon I."/>
            <person name="Castelle C.J."/>
            <person name="Singh A."/>
            <person name="Wilkins M.J."/>
            <person name="Williams K.H."/>
            <person name="Banfield J.F."/>
        </authorList>
    </citation>
    <scope>NUCLEOTIDE SEQUENCE [LARGE SCALE GENOMIC DNA]</scope>
</reference>